<gene>
    <name evidence="1" type="ORF">PBAH0796_LOCUS22736</name>
</gene>
<name>A0A7S0FRD3_9DINO</name>
<dbReference type="EMBL" id="HBEG01037260">
    <property type="protein sequence ID" value="CAD8376277.1"/>
    <property type="molecule type" value="Transcribed_RNA"/>
</dbReference>
<sequence length="195" mass="21266">MAPGMCFPGCTLVPMDRFARWPAGMEAGDMSGGAAETREREQALQKAFSVASSIYRIRWTVDARKLKSTDREAASPTFELSCGCPMEFKMVIHPKKVEDTRGGASFKKAQGRGTVQLRMLTGADSSSNAVVTFRIAVGSATSKQQHPRGPVRHDFSERPICGLPEGKDEWDFQKSVDKATQTFVVCLEVLMGAGD</sequence>
<evidence type="ECO:0000313" key="1">
    <source>
        <dbReference type="EMBL" id="CAD8376277.1"/>
    </source>
</evidence>
<accession>A0A7S0FRD3</accession>
<dbReference type="AlphaFoldDB" id="A0A7S0FRD3"/>
<proteinExistence type="predicted"/>
<organism evidence="1">
    <name type="scientific">Pyrodinium bahamense</name>
    <dbReference type="NCBI Taxonomy" id="73915"/>
    <lineage>
        <taxon>Eukaryota</taxon>
        <taxon>Sar</taxon>
        <taxon>Alveolata</taxon>
        <taxon>Dinophyceae</taxon>
        <taxon>Gonyaulacales</taxon>
        <taxon>Pyrocystaceae</taxon>
        <taxon>Pyrodinium</taxon>
    </lineage>
</organism>
<reference evidence="1" key="1">
    <citation type="submission" date="2021-01" db="EMBL/GenBank/DDBJ databases">
        <authorList>
            <person name="Corre E."/>
            <person name="Pelletier E."/>
            <person name="Niang G."/>
            <person name="Scheremetjew M."/>
            <person name="Finn R."/>
            <person name="Kale V."/>
            <person name="Holt S."/>
            <person name="Cochrane G."/>
            <person name="Meng A."/>
            <person name="Brown T."/>
            <person name="Cohen L."/>
        </authorList>
    </citation>
    <scope>NUCLEOTIDE SEQUENCE</scope>
    <source>
        <strain evidence="1">Pbaha01</strain>
    </source>
</reference>
<protein>
    <submittedName>
        <fullName evidence="1">Uncharacterized protein</fullName>
    </submittedName>
</protein>